<dbReference type="Proteomes" id="UP000644699">
    <property type="component" value="Unassembled WGS sequence"/>
</dbReference>
<evidence type="ECO:0000313" key="7">
    <source>
        <dbReference type="Proteomes" id="UP000644699"/>
    </source>
</evidence>
<dbReference type="GO" id="GO:0003677">
    <property type="term" value="F:DNA binding"/>
    <property type="evidence" value="ECO:0007669"/>
    <property type="project" value="UniProtKB-KW"/>
</dbReference>
<dbReference type="Gene3D" id="1.10.10.10">
    <property type="entry name" value="Winged helix-like DNA-binding domain superfamily/Winged helix DNA-binding domain"/>
    <property type="match status" value="1"/>
</dbReference>
<accession>A0A917DZB4</accession>
<dbReference type="EMBL" id="BMIQ01000001">
    <property type="protein sequence ID" value="GGD86930.1"/>
    <property type="molecule type" value="Genomic_DNA"/>
</dbReference>
<evidence type="ECO:0000313" key="6">
    <source>
        <dbReference type="EMBL" id="GGD86930.1"/>
    </source>
</evidence>
<sequence length="325" mass="34592">MLVEAPKTREGREEASLAARAAWLYFSSGMTQADVAKRLGISSLKAHRLIARASRDGLVRIFVDAEVSECLELEDRLVERFKLDFCRVCPDLDENADLPLRALSLGGASFLKNEIERAEYDLIGIGYGRTLASAVAALPQVPAAEMRFVSVLGGFTRRFAANPYDVIHKLAERTGAEAFLIPLPTFANTAEDKQVLLNQPGIDGVFAMACSARLVLAGIGDVSRENFFYGTGLIGDAELELLAEAGAVGELLGHFFDAGGEVVATEFSRRALSPDIEQLRNAKVVALAGGAKKAAALGALLRSGILNGLIVDEATAVKLAGETGI</sequence>
<dbReference type="SUPFAM" id="SSF100950">
    <property type="entry name" value="NagB/RpiA/CoA transferase-like"/>
    <property type="match status" value="1"/>
</dbReference>
<dbReference type="GO" id="GO:0030246">
    <property type="term" value="F:carbohydrate binding"/>
    <property type="evidence" value="ECO:0007669"/>
    <property type="project" value="InterPro"/>
</dbReference>
<dbReference type="InterPro" id="IPR037171">
    <property type="entry name" value="NagB/RpiA_transferase-like"/>
</dbReference>
<dbReference type="Gene3D" id="3.40.50.1360">
    <property type="match status" value="1"/>
</dbReference>
<dbReference type="AlphaFoldDB" id="A0A917DZB4"/>
<evidence type="ECO:0000256" key="4">
    <source>
        <dbReference type="ARBA" id="ARBA00023163"/>
    </source>
</evidence>
<protein>
    <submittedName>
        <fullName evidence="6">DNA-binding transcriptional regulator</fullName>
    </submittedName>
</protein>
<keyword evidence="7" id="KW-1185">Reference proteome</keyword>
<feature type="domain" description="Sugar-binding" evidence="5">
    <location>
        <begin position="66"/>
        <end position="319"/>
    </location>
</feature>
<dbReference type="Pfam" id="PF04198">
    <property type="entry name" value="Sugar-bind"/>
    <property type="match status" value="1"/>
</dbReference>
<evidence type="ECO:0000256" key="3">
    <source>
        <dbReference type="ARBA" id="ARBA00023125"/>
    </source>
</evidence>
<name>A0A917DZB4_9HYPH</name>
<dbReference type="InterPro" id="IPR007324">
    <property type="entry name" value="Sugar-bd_dom_put"/>
</dbReference>
<dbReference type="RefSeq" id="WP_244639254.1">
    <property type="nucleotide sequence ID" value="NZ_BMIQ01000001.1"/>
</dbReference>
<gene>
    <name evidence="6" type="ORF">GCM10011390_01950</name>
</gene>
<keyword evidence="2" id="KW-0805">Transcription regulation</keyword>
<organism evidence="6 7">
    <name type="scientific">Aureimonas endophytica</name>
    <dbReference type="NCBI Taxonomy" id="2027858"/>
    <lineage>
        <taxon>Bacteria</taxon>
        <taxon>Pseudomonadati</taxon>
        <taxon>Pseudomonadota</taxon>
        <taxon>Alphaproteobacteria</taxon>
        <taxon>Hyphomicrobiales</taxon>
        <taxon>Aurantimonadaceae</taxon>
        <taxon>Aureimonas</taxon>
    </lineage>
</organism>
<evidence type="ECO:0000259" key="5">
    <source>
        <dbReference type="Pfam" id="PF04198"/>
    </source>
</evidence>
<comment type="similarity">
    <text evidence="1">Belongs to the SorC transcriptional regulatory family.</text>
</comment>
<dbReference type="PANTHER" id="PTHR34294:SF1">
    <property type="entry name" value="TRANSCRIPTIONAL REGULATOR LSRR"/>
    <property type="match status" value="1"/>
</dbReference>
<dbReference type="InterPro" id="IPR036388">
    <property type="entry name" value="WH-like_DNA-bd_sf"/>
</dbReference>
<comment type="caution">
    <text evidence="6">The sequence shown here is derived from an EMBL/GenBank/DDBJ whole genome shotgun (WGS) entry which is preliminary data.</text>
</comment>
<evidence type="ECO:0000256" key="2">
    <source>
        <dbReference type="ARBA" id="ARBA00023015"/>
    </source>
</evidence>
<dbReference type="InterPro" id="IPR051054">
    <property type="entry name" value="SorC_transcr_regulators"/>
</dbReference>
<reference evidence="6" key="2">
    <citation type="submission" date="2020-09" db="EMBL/GenBank/DDBJ databases">
        <authorList>
            <person name="Sun Q."/>
            <person name="Zhou Y."/>
        </authorList>
    </citation>
    <scope>NUCLEOTIDE SEQUENCE</scope>
    <source>
        <strain evidence="6">CGMCC 1.15367</strain>
    </source>
</reference>
<reference evidence="6" key="1">
    <citation type="journal article" date="2014" name="Int. J. Syst. Evol. Microbiol.">
        <title>Complete genome sequence of Corynebacterium casei LMG S-19264T (=DSM 44701T), isolated from a smear-ripened cheese.</title>
        <authorList>
            <consortium name="US DOE Joint Genome Institute (JGI-PGF)"/>
            <person name="Walter F."/>
            <person name="Albersmeier A."/>
            <person name="Kalinowski J."/>
            <person name="Ruckert C."/>
        </authorList>
    </citation>
    <scope>NUCLEOTIDE SEQUENCE</scope>
    <source>
        <strain evidence="6">CGMCC 1.15367</strain>
    </source>
</reference>
<keyword evidence="4" id="KW-0804">Transcription</keyword>
<dbReference type="PANTHER" id="PTHR34294">
    <property type="entry name" value="TRANSCRIPTIONAL REGULATOR-RELATED"/>
    <property type="match status" value="1"/>
</dbReference>
<keyword evidence="3 6" id="KW-0238">DNA-binding</keyword>
<evidence type="ECO:0000256" key="1">
    <source>
        <dbReference type="ARBA" id="ARBA00010466"/>
    </source>
</evidence>
<proteinExistence type="inferred from homology"/>